<feature type="compositionally biased region" description="Pro residues" evidence="2">
    <location>
        <begin position="34"/>
        <end position="49"/>
    </location>
</feature>
<dbReference type="Pfam" id="PF04504">
    <property type="entry name" value="GeBP-like_DBD"/>
    <property type="match status" value="1"/>
</dbReference>
<dbReference type="InterPro" id="IPR053932">
    <property type="entry name" value="GeBP-like_DBD"/>
</dbReference>
<feature type="region of interest" description="Disordered" evidence="2">
    <location>
        <begin position="321"/>
        <end position="347"/>
    </location>
</feature>
<dbReference type="GO" id="GO:0005634">
    <property type="term" value="C:nucleus"/>
    <property type="evidence" value="ECO:0007669"/>
    <property type="project" value="TreeGrafter"/>
</dbReference>
<dbReference type="PANTHER" id="PTHR31662">
    <property type="entry name" value="BNAANNG10740D PROTEIN-RELATED"/>
    <property type="match status" value="1"/>
</dbReference>
<evidence type="ECO:0000259" key="3">
    <source>
        <dbReference type="Pfam" id="PF04504"/>
    </source>
</evidence>
<dbReference type="InterPro" id="IPR007592">
    <property type="entry name" value="GEBP"/>
</dbReference>
<reference evidence="4" key="1">
    <citation type="submission" date="2020-05" db="EMBL/GenBank/DDBJ databases">
        <title>WGS assembly of Panicum virgatum.</title>
        <authorList>
            <person name="Lovell J.T."/>
            <person name="Jenkins J."/>
            <person name="Shu S."/>
            <person name="Juenger T.E."/>
            <person name="Schmutz J."/>
        </authorList>
    </citation>
    <scope>NUCLEOTIDE SEQUENCE</scope>
    <source>
        <strain evidence="4">AP13</strain>
    </source>
</reference>
<organism evidence="4 5">
    <name type="scientific">Panicum virgatum</name>
    <name type="common">Blackwell switchgrass</name>
    <dbReference type="NCBI Taxonomy" id="38727"/>
    <lineage>
        <taxon>Eukaryota</taxon>
        <taxon>Viridiplantae</taxon>
        <taxon>Streptophyta</taxon>
        <taxon>Embryophyta</taxon>
        <taxon>Tracheophyta</taxon>
        <taxon>Spermatophyta</taxon>
        <taxon>Magnoliopsida</taxon>
        <taxon>Liliopsida</taxon>
        <taxon>Poales</taxon>
        <taxon>Poaceae</taxon>
        <taxon>PACMAD clade</taxon>
        <taxon>Panicoideae</taxon>
        <taxon>Panicodae</taxon>
        <taxon>Paniceae</taxon>
        <taxon>Panicinae</taxon>
        <taxon>Panicum</taxon>
        <taxon>Panicum sect. Hiantes</taxon>
    </lineage>
</organism>
<feature type="compositionally biased region" description="Basic residues" evidence="2">
    <location>
        <begin position="96"/>
        <end position="113"/>
    </location>
</feature>
<gene>
    <name evidence="4" type="ORF">PVAP13_2KG348225</name>
</gene>
<proteinExistence type="inferred from homology"/>
<comment type="similarity">
    <text evidence="1">Belongs to the GeBP family.</text>
</comment>
<feature type="domain" description="Glabrous enhancer-binding protein-like DBD" evidence="3">
    <location>
        <begin position="204"/>
        <end position="299"/>
    </location>
</feature>
<sequence length="456" mass="48479">MAPKRPASPAAPPSGSASEASDAEADAPLHHPSSPSPSKTPPPPNPNPKSPAAAPALVAEDSAAAGSDSGAAYDSDAGHRPALRKAGAVASPSPSRKPRSPRPRSPSRSRSRSRSPDAASESDGAASDAEPAAGDGADSADDGNASPLPPPRGSRGEAAAIKPLSSRPMDPPRRPTVPSFTEPRPKRPRSVAVPSSEEQLKRPSRLWSLADELVILRGLAAYRARRGVLPGSMHDIAKLQGQIQSELSVQVSPTQVSDKVRRLKQKYNLFASRAKNGRDPDFPTSHDRSVFELGKRVWGPTTSAAGGNAAGDGYEIVGVGGGGGESEEEREIGECDEDVESEGDERARKNRRLKPIAMANGNATGFGAVNNNSRGGFDFEKGKDAYPYLWETVEDLSKEHPNGVAFKKAFELIEGPKARGMEEKLRKFRLTEIRHQLRRMELMKETVKMVLDALEG</sequence>
<feature type="compositionally biased region" description="Acidic residues" evidence="2">
    <location>
        <begin position="325"/>
        <end position="343"/>
    </location>
</feature>
<name>A0A8T0W801_PANVG</name>
<feature type="region of interest" description="Disordered" evidence="2">
    <location>
        <begin position="1"/>
        <end position="202"/>
    </location>
</feature>
<feature type="compositionally biased region" description="Low complexity" evidence="2">
    <location>
        <begin position="50"/>
        <end position="75"/>
    </location>
</feature>
<keyword evidence="5" id="KW-1185">Reference proteome</keyword>
<evidence type="ECO:0000313" key="5">
    <source>
        <dbReference type="Proteomes" id="UP000823388"/>
    </source>
</evidence>
<feature type="compositionally biased region" description="Low complexity" evidence="2">
    <location>
        <begin position="116"/>
        <end position="146"/>
    </location>
</feature>
<dbReference type="AlphaFoldDB" id="A0A8T0W801"/>
<evidence type="ECO:0000256" key="1">
    <source>
        <dbReference type="ARBA" id="ARBA00010820"/>
    </source>
</evidence>
<evidence type="ECO:0000313" key="4">
    <source>
        <dbReference type="EMBL" id="KAG2643800.1"/>
    </source>
</evidence>
<dbReference type="PANTHER" id="PTHR31662:SF33">
    <property type="entry name" value="DNA-BINDING STOREKEEPER PROTEIN TRANSCRIPTIONAL REGULATOR-LIKE PROTEIN"/>
    <property type="match status" value="1"/>
</dbReference>
<dbReference type="EMBL" id="CM029039">
    <property type="protein sequence ID" value="KAG2643800.1"/>
    <property type="molecule type" value="Genomic_DNA"/>
</dbReference>
<accession>A0A8T0W801</accession>
<evidence type="ECO:0000256" key="2">
    <source>
        <dbReference type="SAM" id="MobiDB-lite"/>
    </source>
</evidence>
<dbReference type="GO" id="GO:0006355">
    <property type="term" value="P:regulation of DNA-templated transcription"/>
    <property type="evidence" value="ECO:0007669"/>
    <property type="project" value="InterPro"/>
</dbReference>
<protein>
    <recommendedName>
        <fullName evidence="3">Glabrous enhancer-binding protein-like DBD domain-containing protein</fullName>
    </recommendedName>
</protein>
<dbReference type="Proteomes" id="UP000823388">
    <property type="component" value="Chromosome 2K"/>
</dbReference>
<comment type="caution">
    <text evidence="4">The sequence shown here is derived from an EMBL/GenBank/DDBJ whole genome shotgun (WGS) entry which is preliminary data.</text>
</comment>
<dbReference type="OrthoDB" id="661680at2759"/>